<organism evidence="2 3">
    <name type="scientific">Andreesenia angusta</name>
    <dbReference type="NCBI Taxonomy" id="39480"/>
    <lineage>
        <taxon>Bacteria</taxon>
        <taxon>Bacillati</taxon>
        <taxon>Bacillota</taxon>
        <taxon>Tissierellia</taxon>
        <taxon>Tissierellales</taxon>
        <taxon>Gottschalkiaceae</taxon>
        <taxon>Andreesenia</taxon>
    </lineage>
</organism>
<accession>A0A1S1V7I4</accession>
<keyword evidence="3" id="KW-1185">Reference proteome</keyword>
<feature type="transmembrane region" description="Helical" evidence="1">
    <location>
        <begin position="37"/>
        <end position="57"/>
    </location>
</feature>
<feature type="transmembrane region" description="Helical" evidence="1">
    <location>
        <begin position="6"/>
        <end position="25"/>
    </location>
</feature>
<comment type="caution">
    <text evidence="2">The sequence shown here is derived from an EMBL/GenBank/DDBJ whole genome shotgun (WGS) entry which is preliminary data.</text>
</comment>
<keyword evidence="1" id="KW-0812">Transmembrane</keyword>
<feature type="transmembrane region" description="Helical" evidence="1">
    <location>
        <begin position="63"/>
        <end position="78"/>
    </location>
</feature>
<keyword evidence="1" id="KW-0472">Membrane</keyword>
<gene>
    <name evidence="2" type="ORF">EUAN_19990</name>
</gene>
<protein>
    <submittedName>
        <fullName evidence="2">Uncharacterized protein</fullName>
    </submittedName>
</protein>
<name>A0A1S1V7I4_9FIRM</name>
<evidence type="ECO:0000313" key="2">
    <source>
        <dbReference type="EMBL" id="OHW61679.1"/>
    </source>
</evidence>
<proteinExistence type="predicted"/>
<dbReference type="Proteomes" id="UP000180254">
    <property type="component" value="Unassembled WGS sequence"/>
</dbReference>
<reference evidence="2 3" key="1">
    <citation type="submission" date="2016-09" db="EMBL/GenBank/DDBJ databases">
        <title>Genome sequence of Eubacterium angustum.</title>
        <authorList>
            <person name="Poehlein A."/>
            <person name="Daniel R."/>
        </authorList>
    </citation>
    <scope>NUCLEOTIDE SEQUENCE [LARGE SCALE GENOMIC DNA]</scope>
    <source>
        <strain evidence="2 3">DSM 1989</strain>
    </source>
</reference>
<dbReference type="AlphaFoldDB" id="A0A1S1V7I4"/>
<feature type="transmembrane region" description="Helical" evidence="1">
    <location>
        <begin position="98"/>
        <end position="122"/>
    </location>
</feature>
<evidence type="ECO:0000256" key="1">
    <source>
        <dbReference type="SAM" id="Phobius"/>
    </source>
</evidence>
<dbReference type="EMBL" id="MKIE01000009">
    <property type="protein sequence ID" value="OHW61679.1"/>
    <property type="molecule type" value="Genomic_DNA"/>
</dbReference>
<keyword evidence="1" id="KW-1133">Transmembrane helix</keyword>
<sequence>MTLLFLYIFIIIPIIQVVYTVNALIKNRGIRSRKLLYSNIATTLELIVFTVSQTSLITDGGPVFIYVLVANIFGVISLRRTREYLDKTIDNEDSSIVYLLWSVALTLSLIAWIVYMLIYIFIL</sequence>
<evidence type="ECO:0000313" key="3">
    <source>
        <dbReference type="Proteomes" id="UP000180254"/>
    </source>
</evidence>